<proteinExistence type="predicted"/>
<dbReference type="InterPro" id="IPR024267">
    <property type="entry name" value="DUF4878"/>
</dbReference>
<dbReference type="Gene3D" id="3.10.450.50">
    <property type="match status" value="1"/>
</dbReference>
<evidence type="ECO:0000313" key="3">
    <source>
        <dbReference type="Proteomes" id="UP001594351"/>
    </source>
</evidence>
<dbReference type="PROSITE" id="PS51257">
    <property type="entry name" value="PROKAR_LIPOPROTEIN"/>
    <property type="match status" value="1"/>
</dbReference>
<comment type="caution">
    <text evidence="2">The sequence shown here is derived from an EMBL/GenBank/DDBJ whole genome shotgun (WGS) entry which is preliminary data.</text>
</comment>
<protein>
    <submittedName>
        <fullName evidence="2">DUF4878 domain-containing protein</fullName>
    </submittedName>
</protein>
<dbReference type="Pfam" id="PF12870">
    <property type="entry name" value="DUF4878"/>
    <property type="match status" value="1"/>
</dbReference>
<gene>
    <name evidence="2" type="ORF">ACFL27_19300</name>
</gene>
<keyword evidence="3" id="KW-1185">Reference proteome</keyword>
<reference evidence="2 3" key="1">
    <citation type="submission" date="2024-09" db="EMBL/GenBank/DDBJ databases">
        <title>Laminarin stimulates single cell rates of sulfate reduction while oxygen inhibits transcriptomic activity in coastal marine sediment.</title>
        <authorList>
            <person name="Lindsay M."/>
            <person name="Orcutt B."/>
            <person name="Emerson D."/>
            <person name="Stepanauskas R."/>
            <person name="D'Angelo T."/>
        </authorList>
    </citation>
    <scope>NUCLEOTIDE SEQUENCE [LARGE SCALE GENOMIC DNA]</scope>
    <source>
        <strain evidence="2">SAG AM-311-K15</strain>
    </source>
</reference>
<sequence length="159" mass="18173">MSTKSVNWILTVVVIVFVCSCSNPYSSPTSTFNRYVDSAKQENQEKMMNCYSDETRKLLAEVEQKSAQYASEDKKGQSMDERFKNTEVIIEKEKISDNTATLTVKIDDQQQELLFIKEKGNWKIDMSAELSAALEIMNKVEGMKKGVKNFLNNMKKSTE</sequence>
<organism evidence="2 3">
    <name type="scientific">candidate division CSSED10-310 bacterium</name>
    <dbReference type="NCBI Taxonomy" id="2855610"/>
    <lineage>
        <taxon>Bacteria</taxon>
        <taxon>Bacteria division CSSED10-310</taxon>
    </lineage>
</organism>
<feature type="domain" description="DUF4878" evidence="1">
    <location>
        <begin position="20"/>
        <end position="124"/>
    </location>
</feature>
<evidence type="ECO:0000259" key="1">
    <source>
        <dbReference type="Pfam" id="PF12870"/>
    </source>
</evidence>
<evidence type="ECO:0000313" key="2">
    <source>
        <dbReference type="EMBL" id="MFC1852350.1"/>
    </source>
</evidence>
<name>A0ABV6Z1M7_UNCC1</name>
<accession>A0ABV6Z1M7</accession>
<dbReference type="EMBL" id="JBHPBY010000301">
    <property type="protein sequence ID" value="MFC1852350.1"/>
    <property type="molecule type" value="Genomic_DNA"/>
</dbReference>
<dbReference type="Proteomes" id="UP001594351">
    <property type="component" value="Unassembled WGS sequence"/>
</dbReference>